<dbReference type="PIRSF" id="PIRSF037487">
    <property type="entry name" value="Sulfite_red_assimil"/>
    <property type="match status" value="1"/>
</dbReference>
<feature type="domain" description="Nitrite/Sulfite reductase ferredoxin-like" evidence="8">
    <location>
        <begin position="10"/>
        <end position="73"/>
    </location>
</feature>
<dbReference type="PANTHER" id="PTHR43809:SF1">
    <property type="entry name" value="NITRITE REDUCTASE (NADH) LARGE SUBUNIT"/>
    <property type="match status" value="1"/>
</dbReference>
<sequence>MADLPAGSILQRDKESYAVRVTPPSGVVTPEQLEKVAEVARKYNAPMVKITSGQRFALIGLKEDELHAACEELPFKVAGHYVQACPGNTWCRFGMQPALETAHAAEERFGSFAVPAKIKLGISGCSMCCAESYVRDLGLIGSKKGWSLVVGGNSAGRARIADVLAEGLSTEDALDLMEKFLNYYAANAKKKQRVARFVEEKGIESIREALLG</sequence>
<evidence type="ECO:0000256" key="1">
    <source>
        <dbReference type="ARBA" id="ARBA00022485"/>
    </source>
</evidence>
<dbReference type="InterPro" id="IPR017220">
    <property type="entry name" value="Sulphite_reductase_assimil"/>
</dbReference>
<keyword evidence="6" id="KW-0411">Iron-sulfur</keyword>
<protein>
    <submittedName>
        <fullName evidence="9">Nitrite/Sulfite reductase ferredoxin-like half domain-containing protein</fullName>
    </submittedName>
</protein>
<evidence type="ECO:0000256" key="2">
    <source>
        <dbReference type="ARBA" id="ARBA00022617"/>
    </source>
</evidence>
<dbReference type="InterPro" id="IPR006066">
    <property type="entry name" value="NO2/SO3_Rdtase_FeS/sirohaem_BS"/>
</dbReference>
<dbReference type="PANTHER" id="PTHR43809">
    <property type="entry name" value="NITRITE REDUCTASE (NADH) LARGE SUBUNIT"/>
    <property type="match status" value="1"/>
</dbReference>
<dbReference type="GO" id="GO:0016491">
    <property type="term" value="F:oxidoreductase activity"/>
    <property type="evidence" value="ECO:0007669"/>
    <property type="project" value="UniProtKB-KW"/>
</dbReference>
<dbReference type="OrthoDB" id="9768666at2"/>
<dbReference type="InterPro" id="IPR006067">
    <property type="entry name" value="NO2/SO3_Rdtase_4Fe4S_dom"/>
</dbReference>
<evidence type="ECO:0000259" key="7">
    <source>
        <dbReference type="Pfam" id="PF01077"/>
    </source>
</evidence>
<proteinExistence type="predicted"/>
<dbReference type="AlphaFoldDB" id="A0A1T4VKI0"/>
<evidence type="ECO:0000259" key="8">
    <source>
        <dbReference type="Pfam" id="PF03460"/>
    </source>
</evidence>
<feature type="domain" description="Nitrite/sulphite reductase 4Fe-4S" evidence="7">
    <location>
        <begin position="82"/>
        <end position="210"/>
    </location>
</feature>
<dbReference type="Proteomes" id="UP000189733">
    <property type="component" value="Unassembled WGS sequence"/>
</dbReference>
<keyword evidence="2" id="KW-0349">Heme</keyword>
<dbReference type="STRING" id="1121442.SAMN02745702_00463"/>
<dbReference type="InterPro" id="IPR005117">
    <property type="entry name" value="NiRdtase/SiRdtase_haem-b_fer"/>
</dbReference>
<dbReference type="GO" id="GO:0020037">
    <property type="term" value="F:heme binding"/>
    <property type="evidence" value="ECO:0007669"/>
    <property type="project" value="InterPro"/>
</dbReference>
<dbReference type="Pfam" id="PF01077">
    <property type="entry name" value="NIR_SIR"/>
    <property type="match status" value="1"/>
</dbReference>
<evidence type="ECO:0000256" key="4">
    <source>
        <dbReference type="ARBA" id="ARBA00023002"/>
    </source>
</evidence>
<dbReference type="Pfam" id="PF03460">
    <property type="entry name" value="NIR_SIR_ferr"/>
    <property type="match status" value="1"/>
</dbReference>
<dbReference type="EMBL" id="FUYA01000001">
    <property type="protein sequence ID" value="SKA65081.1"/>
    <property type="molecule type" value="Genomic_DNA"/>
</dbReference>
<keyword evidence="10" id="KW-1185">Reference proteome</keyword>
<accession>A0A1T4VKI0</accession>
<name>A0A1T4VKI0_9BACT</name>
<gene>
    <name evidence="9" type="ORF">SAMN02745702_00463</name>
</gene>
<dbReference type="Gene3D" id="3.90.480.10">
    <property type="entry name" value="Sulfite Reductase Hemoprotein,Domain 2"/>
    <property type="match status" value="1"/>
</dbReference>
<dbReference type="InterPro" id="IPR052034">
    <property type="entry name" value="NasD-like"/>
</dbReference>
<dbReference type="GO" id="GO:0046872">
    <property type="term" value="F:metal ion binding"/>
    <property type="evidence" value="ECO:0007669"/>
    <property type="project" value="UniProtKB-KW"/>
</dbReference>
<keyword evidence="5" id="KW-0408">Iron</keyword>
<dbReference type="SUPFAM" id="SSF55124">
    <property type="entry name" value="Nitrite/Sulfite reductase N-terminal domain-like"/>
    <property type="match status" value="1"/>
</dbReference>
<dbReference type="InterPro" id="IPR045854">
    <property type="entry name" value="NO2/SO3_Rdtase_4Fe4S_sf"/>
</dbReference>
<keyword evidence="1" id="KW-0004">4Fe-4S</keyword>
<organism evidence="9 10">
    <name type="scientific">Desulfobaculum bizertense DSM 18034</name>
    <dbReference type="NCBI Taxonomy" id="1121442"/>
    <lineage>
        <taxon>Bacteria</taxon>
        <taxon>Pseudomonadati</taxon>
        <taxon>Thermodesulfobacteriota</taxon>
        <taxon>Desulfovibrionia</taxon>
        <taxon>Desulfovibrionales</taxon>
        <taxon>Desulfovibrionaceae</taxon>
        <taxon>Desulfobaculum</taxon>
    </lineage>
</organism>
<dbReference type="PROSITE" id="PS00365">
    <property type="entry name" value="NIR_SIR"/>
    <property type="match status" value="1"/>
</dbReference>
<dbReference type="SUPFAM" id="SSF56014">
    <property type="entry name" value="Nitrite and sulphite reductase 4Fe-4S domain-like"/>
    <property type="match status" value="1"/>
</dbReference>
<dbReference type="PRINTS" id="PR00397">
    <property type="entry name" value="SIROHAEM"/>
</dbReference>
<keyword evidence="3" id="KW-0479">Metal-binding</keyword>
<evidence type="ECO:0000256" key="6">
    <source>
        <dbReference type="ARBA" id="ARBA00023014"/>
    </source>
</evidence>
<evidence type="ECO:0000313" key="10">
    <source>
        <dbReference type="Proteomes" id="UP000189733"/>
    </source>
</evidence>
<evidence type="ECO:0000313" key="9">
    <source>
        <dbReference type="EMBL" id="SKA65081.1"/>
    </source>
</evidence>
<dbReference type="GO" id="GO:0051539">
    <property type="term" value="F:4 iron, 4 sulfur cluster binding"/>
    <property type="evidence" value="ECO:0007669"/>
    <property type="project" value="UniProtKB-KW"/>
</dbReference>
<keyword evidence="4" id="KW-0560">Oxidoreductase</keyword>
<evidence type="ECO:0000256" key="5">
    <source>
        <dbReference type="ARBA" id="ARBA00023004"/>
    </source>
</evidence>
<dbReference type="Gene3D" id="3.30.413.10">
    <property type="entry name" value="Sulfite Reductase Hemoprotein, domain 1"/>
    <property type="match status" value="1"/>
</dbReference>
<dbReference type="InterPro" id="IPR036136">
    <property type="entry name" value="Nit/Sulf_reduc_fer-like_dom_sf"/>
</dbReference>
<evidence type="ECO:0000256" key="3">
    <source>
        <dbReference type="ARBA" id="ARBA00022723"/>
    </source>
</evidence>
<dbReference type="RefSeq" id="WP_078683769.1">
    <property type="nucleotide sequence ID" value="NZ_FUYA01000001.1"/>
</dbReference>
<reference evidence="9 10" key="1">
    <citation type="submission" date="2017-02" db="EMBL/GenBank/DDBJ databases">
        <authorList>
            <person name="Peterson S.W."/>
        </authorList>
    </citation>
    <scope>NUCLEOTIDE SEQUENCE [LARGE SCALE GENOMIC DNA]</scope>
    <source>
        <strain evidence="9 10">DSM 18034</strain>
    </source>
</reference>